<dbReference type="RefSeq" id="WP_344310343.1">
    <property type="nucleotide sequence ID" value="NZ_BAAANY010000009.1"/>
</dbReference>
<comment type="caution">
    <text evidence="1">The sequence shown here is derived from an EMBL/GenBank/DDBJ whole genome shotgun (WGS) entry which is preliminary data.</text>
</comment>
<dbReference type="Proteomes" id="UP001500618">
    <property type="component" value="Unassembled WGS sequence"/>
</dbReference>
<protein>
    <submittedName>
        <fullName evidence="1">DNA alkylation repair protein</fullName>
    </submittedName>
</protein>
<accession>A0ABP4SVW1</accession>
<keyword evidence="2" id="KW-1185">Reference proteome</keyword>
<dbReference type="PANTHER" id="PTHR34070">
    <property type="entry name" value="ARMADILLO-TYPE FOLD"/>
    <property type="match status" value="1"/>
</dbReference>
<dbReference type="InterPro" id="IPR016024">
    <property type="entry name" value="ARM-type_fold"/>
</dbReference>
<gene>
    <name evidence="1" type="ORF">GCM10009765_27150</name>
</gene>
<dbReference type="SUPFAM" id="SSF48371">
    <property type="entry name" value="ARM repeat"/>
    <property type="match status" value="1"/>
</dbReference>
<dbReference type="Gene3D" id="1.25.10.90">
    <property type="match status" value="1"/>
</dbReference>
<proteinExistence type="predicted"/>
<dbReference type="EMBL" id="BAAANY010000009">
    <property type="protein sequence ID" value="GAA1676352.1"/>
    <property type="molecule type" value="Genomic_DNA"/>
</dbReference>
<sequence>MAAHRGLIKAVRDGLAAVADPEKAPGMQAYMKSVMPYYGVQSTPLRQVCKEVFTEYPLADRPQWTETALSLWRKAKFREERYAARELTGWRLYASWQDVHALPMYLEMVSTGAWWDHVDEVAIRRIGPIHRAYRETVTPMVRRWSTDDDMWIRRTSIICQIGAKASTDYDLLAEVIEPSVESREFFLPKAIGWALRDLAWHDPDWVVSYVDSMGDRLSGLSRREALKNVDR</sequence>
<dbReference type="InterPro" id="IPR014825">
    <property type="entry name" value="DNA_alkylation"/>
</dbReference>
<dbReference type="PANTHER" id="PTHR34070:SF1">
    <property type="entry name" value="DNA ALKYLATION REPAIR PROTEIN"/>
    <property type="match status" value="1"/>
</dbReference>
<dbReference type="CDD" id="cd07064">
    <property type="entry name" value="AlkD_like_1"/>
    <property type="match status" value="1"/>
</dbReference>
<organism evidence="1 2">
    <name type="scientific">Fodinicola feengrottensis</name>
    <dbReference type="NCBI Taxonomy" id="435914"/>
    <lineage>
        <taxon>Bacteria</taxon>
        <taxon>Bacillati</taxon>
        <taxon>Actinomycetota</taxon>
        <taxon>Actinomycetes</taxon>
        <taxon>Mycobacteriales</taxon>
        <taxon>Fodinicola</taxon>
    </lineage>
</organism>
<dbReference type="Pfam" id="PF08713">
    <property type="entry name" value="DNA_alkylation"/>
    <property type="match status" value="1"/>
</dbReference>
<name>A0ABP4SVW1_9ACTN</name>
<reference evidence="2" key="1">
    <citation type="journal article" date="2019" name="Int. J. Syst. Evol. Microbiol.">
        <title>The Global Catalogue of Microorganisms (GCM) 10K type strain sequencing project: providing services to taxonomists for standard genome sequencing and annotation.</title>
        <authorList>
            <consortium name="The Broad Institute Genomics Platform"/>
            <consortium name="The Broad Institute Genome Sequencing Center for Infectious Disease"/>
            <person name="Wu L."/>
            <person name="Ma J."/>
        </authorList>
    </citation>
    <scope>NUCLEOTIDE SEQUENCE [LARGE SCALE GENOMIC DNA]</scope>
    <source>
        <strain evidence="2">JCM 14718</strain>
    </source>
</reference>
<evidence type="ECO:0000313" key="1">
    <source>
        <dbReference type="EMBL" id="GAA1676352.1"/>
    </source>
</evidence>
<evidence type="ECO:0000313" key="2">
    <source>
        <dbReference type="Proteomes" id="UP001500618"/>
    </source>
</evidence>